<organism evidence="1 2">
    <name type="scientific">Sulfurihydrogenibium yellowstonense SS-5</name>
    <dbReference type="NCBI Taxonomy" id="432331"/>
    <lineage>
        <taxon>Bacteria</taxon>
        <taxon>Pseudomonadati</taxon>
        <taxon>Aquificota</taxon>
        <taxon>Aquificia</taxon>
        <taxon>Aquificales</taxon>
        <taxon>Hydrogenothermaceae</taxon>
        <taxon>Sulfurihydrogenibium</taxon>
    </lineage>
</organism>
<keyword evidence="2" id="KW-1185">Reference proteome</keyword>
<evidence type="ECO:0000313" key="2">
    <source>
        <dbReference type="Proteomes" id="UP000005540"/>
    </source>
</evidence>
<reference evidence="1 2" key="1">
    <citation type="submission" date="2009-04" db="EMBL/GenBank/DDBJ databases">
        <authorList>
            <person name="Reysenbach A.-L."/>
            <person name="Heidelberg J.F."/>
            <person name="Nelson W.C."/>
        </authorList>
    </citation>
    <scope>NUCLEOTIDE SEQUENCE [LARGE SCALE GENOMIC DNA]</scope>
    <source>
        <strain evidence="1 2">SS-5</strain>
    </source>
</reference>
<name>C4FLT8_9AQUI</name>
<protein>
    <submittedName>
        <fullName evidence="1">Uncharacterized protein</fullName>
    </submittedName>
</protein>
<accession>C4FLT8</accession>
<comment type="caution">
    <text evidence="1">The sequence shown here is derived from an EMBL/GenBank/DDBJ whole genome shotgun (WGS) entry which is preliminary data.</text>
</comment>
<gene>
    <name evidence="1" type="ORF">SULYE_1542</name>
</gene>
<proteinExistence type="predicted"/>
<dbReference type="AlphaFoldDB" id="C4FLT8"/>
<dbReference type="Proteomes" id="UP000005540">
    <property type="component" value="Unassembled WGS sequence"/>
</dbReference>
<sequence length="55" mass="6818">MLIVRPFLSKFYKNHKFPPKAYRNTADSKYYYSLIIDWFRRFNYFLIAIFLISVT</sequence>
<dbReference type="EMBL" id="ABZS01000179">
    <property type="protein sequence ID" value="EEP59960.1"/>
    <property type="molecule type" value="Genomic_DNA"/>
</dbReference>
<evidence type="ECO:0000313" key="1">
    <source>
        <dbReference type="EMBL" id="EEP59960.1"/>
    </source>
</evidence>